<feature type="domain" description="HTH lacI-type" evidence="4">
    <location>
        <begin position="1"/>
        <end position="55"/>
    </location>
</feature>
<organism evidence="5 6">
    <name type="scientific">Alcaligenes xylosoxydans xylosoxydans</name>
    <name type="common">Achromobacter xylosoxidans</name>
    <dbReference type="NCBI Taxonomy" id="85698"/>
    <lineage>
        <taxon>Bacteria</taxon>
        <taxon>Pseudomonadati</taxon>
        <taxon>Pseudomonadota</taxon>
        <taxon>Betaproteobacteria</taxon>
        <taxon>Burkholderiales</taxon>
        <taxon>Alcaligenaceae</taxon>
        <taxon>Achromobacter</taxon>
    </lineage>
</organism>
<dbReference type="PANTHER" id="PTHR30146">
    <property type="entry name" value="LACI-RELATED TRANSCRIPTIONAL REPRESSOR"/>
    <property type="match status" value="1"/>
</dbReference>
<dbReference type="InterPro" id="IPR010982">
    <property type="entry name" value="Lambda_DNA-bd_dom_sf"/>
</dbReference>
<dbReference type="Gene3D" id="1.10.260.40">
    <property type="entry name" value="lambda repressor-like DNA-binding domains"/>
    <property type="match status" value="1"/>
</dbReference>
<dbReference type="SUPFAM" id="SSF53822">
    <property type="entry name" value="Periplasmic binding protein-like I"/>
    <property type="match status" value="1"/>
</dbReference>
<dbReference type="InterPro" id="IPR046335">
    <property type="entry name" value="LacI/GalR-like_sensor"/>
</dbReference>
<protein>
    <submittedName>
        <fullName evidence="5">LacI family DNA-binding transcriptional regulator</fullName>
    </submittedName>
</protein>
<evidence type="ECO:0000259" key="4">
    <source>
        <dbReference type="PROSITE" id="PS50932"/>
    </source>
</evidence>
<evidence type="ECO:0000256" key="3">
    <source>
        <dbReference type="ARBA" id="ARBA00023163"/>
    </source>
</evidence>
<dbReference type="SMART" id="SM00354">
    <property type="entry name" value="HTH_LACI"/>
    <property type="match status" value="1"/>
</dbReference>
<dbReference type="PROSITE" id="PS50932">
    <property type="entry name" value="HTH_LACI_2"/>
    <property type="match status" value="1"/>
</dbReference>
<dbReference type="CDD" id="cd20010">
    <property type="entry name" value="PBP1_AglR-like"/>
    <property type="match status" value="1"/>
</dbReference>
<dbReference type="EMBL" id="CP014060">
    <property type="protein sequence ID" value="AMG39683.1"/>
    <property type="molecule type" value="Genomic_DNA"/>
</dbReference>
<accession>A0A109XY71</accession>
<gene>
    <name evidence="5" type="ORF">AL504_29005</name>
</gene>
<dbReference type="Pfam" id="PF13377">
    <property type="entry name" value="Peripla_BP_3"/>
    <property type="match status" value="1"/>
</dbReference>
<dbReference type="Gene3D" id="3.40.50.2300">
    <property type="match status" value="2"/>
</dbReference>
<dbReference type="AlphaFoldDB" id="A0A109XY71"/>
<dbReference type="GO" id="GO:0003700">
    <property type="term" value="F:DNA-binding transcription factor activity"/>
    <property type="evidence" value="ECO:0007669"/>
    <property type="project" value="TreeGrafter"/>
</dbReference>
<name>A0A109XY71_ALCXX</name>
<evidence type="ECO:0000256" key="2">
    <source>
        <dbReference type="ARBA" id="ARBA00023125"/>
    </source>
</evidence>
<dbReference type="PANTHER" id="PTHR30146:SF109">
    <property type="entry name" value="HTH-TYPE TRANSCRIPTIONAL REGULATOR GALS"/>
    <property type="match status" value="1"/>
</dbReference>
<keyword evidence="3" id="KW-0804">Transcription</keyword>
<reference evidence="6" key="1">
    <citation type="submission" date="2015-12" db="EMBL/GenBank/DDBJ databases">
        <title>FDA dAtabase for Regulatory Grade micrObial Sequences (FDA-ARGOS): Supporting development and validation of Infectious Disease Dx tests.</title>
        <authorList>
            <person name="Case J."/>
            <person name="Tallon L."/>
            <person name="Sadzewicz L."/>
            <person name="Sengamalay N."/>
            <person name="Ott S."/>
            <person name="Godinez A."/>
            <person name="Nagaraj S."/>
            <person name="Nadendla S."/>
            <person name="Sichtig H."/>
        </authorList>
    </citation>
    <scope>NUCLEOTIDE SEQUENCE [LARGE SCALE GENOMIC DNA]</scope>
    <source>
        <strain evidence="6">FDAARGOS_147</strain>
    </source>
</reference>
<evidence type="ECO:0000313" key="5">
    <source>
        <dbReference type="EMBL" id="AMG39683.1"/>
    </source>
</evidence>
<evidence type="ECO:0000313" key="6">
    <source>
        <dbReference type="Proteomes" id="UP000060602"/>
    </source>
</evidence>
<dbReference type="InterPro" id="IPR000843">
    <property type="entry name" value="HTH_LacI"/>
</dbReference>
<dbReference type="GO" id="GO:0000976">
    <property type="term" value="F:transcription cis-regulatory region binding"/>
    <property type="evidence" value="ECO:0007669"/>
    <property type="project" value="TreeGrafter"/>
</dbReference>
<keyword evidence="2 5" id="KW-0238">DNA-binding</keyword>
<dbReference type="Pfam" id="PF00356">
    <property type="entry name" value="LacI"/>
    <property type="match status" value="1"/>
</dbReference>
<dbReference type="SUPFAM" id="SSF47413">
    <property type="entry name" value="lambda repressor-like DNA-binding domains"/>
    <property type="match status" value="1"/>
</dbReference>
<dbReference type="Proteomes" id="UP000060602">
    <property type="component" value="Chromosome"/>
</dbReference>
<keyword evidence="1" id="KW-0805">Transcription regulation</keyword>
<proteinExistence type="predicted"/>
<sequence>MNIVALARHLDLAVSTVSKALNGRADVSEATRERVRDAARALGFSPDPAARRLRKGASETIGFVLSPPQSQFAHPFFLDLLLGIEQALEQTPYQLVIVAGRSVETELDSFRRLVERRRVDAVMFGRTRRDDERIRYLQEQGMPFATLGRSETGAPFPYVDIDRTVAGRDGTARFIGLGHRRIGLLAPPGYLMFSHHLTEGYRAALEAARLPFDPGLVAACGLAEADGLAGARQLLALPDPPTAFMCGNDLIACGAMRAIVETGRRPGVDVGVIGCDDHPLGPYLTPPLTTFSASAKAAGARMVELLLSHMNGTPAAALQEVWSPEVILRASHGGAVG</sequence>
<dbReference type="CDD" id="cd01392">
    <property type="entry name" value="HTH_LacI"/>
    <property type="match status" value="1"/>
</dbReference>
<dbReference type="InterPro" id="IPR028082">
    <property type="entry name" value="Peripla_BP_I"/>
</dbReference>
<evidence type="ECO:0000256" key="1">
    <source>
        <dbReference type="ARBA" id="ARBA00023015"/>
    </source>
</evidence>